<comment type="cofactor">
    <cofactor evidence="1">
        <name>Mg(2+)</name>
        <dbReference type="ChEBI" id="CHEBI:18420"/>
    </cofactor>
</comment>
<dbReference type="PANTHER" id="PTHR43046:SF12">
    <property type="entry name" value="GDP-MANNOSE MANNOSYL HYDROLASE"/>
    <property type="match status" value="1"/>
</dbReference>
<evidence type="ECO:0000256" key="2">
    <source>
        <dbReference type="ARBA" id="ARBA00005582"/>
    </source>
</evidence>
<dbReference type="CDD" id="cd04685">
    <property type="entry name" value="NUDIX_Hydrolase"/>
    <property type="match status" value="1"/>
</dbReference>
<dbReference type="EMBL" id="CP159218">
    <property type="protein sequence ID" value="XCG65457.1"/>
    <property type="molecule type" value="Genomic_DNA"/>
</dbReference>
<dbReference type="InterPro" id="IPR020084">
    <property type="entry name" value="NUDIX_hydrolase_CS"/>
</dbReference>
<accession>A0AAU8DX80</accession>
<dbReference type="PROSITE" id="PS00893">
    <property type="entry name" value="NUDIX_BOX"/>
    <property type="match status" value="1"/>
</dbReference>
<protein>
    <submittedName>
        <fullName evidence="7">NUDIX domain-containing protein</fullName>
    </submittedName>
</protein>
<dbReference type="Gene3D" id="3.90.79.10">
    <property type="entry name" value="Nucleoside Triphosphate Pyrophosphohydrolase"/>
    <property type="match status" value="1"/>
</dbReference>
<dbReference type="SUPFAM" id="SSF55811">
    <property type="entry name" value="Nudix"/>
    <property type="match status" value="1"/>
</dbReference>
<proteinExistence type="inferred from homology"/>
<keyword evidence="4" id="KW-0460">Magnesium</keyword>
<dbReference type="PROSITE" id="PS51462">
    <property type="entry name" value="NUDIX"/>
    <property type="match status" value="1"/>
</dbReference>
<evidence type="ECO:0000313" key="7">
    <source>
        <dbReference type="EMBL" id="XCG65457.1"/>
    </source>
</evidence>
<organism evidence="7">
    <name type="scientific">Nakamurella sp. A5-74</name>
    <dbReference type="NCBI Taxonomy" id="3158264"/>
    <lineage>
        <taxon>Bacteria</taxon>
        <taxon>Bacillati</taxon>
        <taxon>Actinomycetota</taxon>
        <taxon>Actinomycetes</taxon>
        <taxon>Nakamurellales</taxon>
        <taxon>Nakamurellaceae</taxon>
        <taxon>Nakamurella</taxon>
    </lineage>
</organism>
<name>A0AAU8DX80_9ACTN</name>
<dbReference type="GO" id="GO:0016787">
    <property type="term" value="F:hydrolase activity"/>
    <property type="evidence" value="ECO:0007669"/>
    <property type="project" value="UniProtKB-KW"/>
</dbReference>
<dbReference type="RefSeq" id="WP_353651062.1">
    <property type="nucleotide sequence ID" value="NZ_CP159218.1"/>
</dbReference>
<dbReference type="InterPro" id="IPR020476">
    <property type="entry name" value="Nudix_hydrolase"/>
</dbReference>
<dbReference type="PANTHER" id="PTHR43046">
    <property type="entry name" value="GDP-MANNOSE MANNOSYL HYDROLASE"/>
    <property type="match status" value="1"/>
</dbReference>
<gene>
    <name evidence="7" type="ORF">ABLG96_09350</name>
</gene>
<dbReference type="InterPro" id="IPR015797">
    <property type="entry name" value="NUDIX_hydrolase-like_dom_sf"/>
</dbReference>
<evidence type="ECO:0000256" key="1">
    <source>
        <dbReference type="ARBA" id="ARBA00001946"/>
    </source>
</evidence>
<sequence length="168" mass="18544">MIFRRTARILLIDEKSRILLFADTDPGIPGVRWWITPGGGVEPGETDRDAALRELTEETGLLLTDPAGLSGPIAVRIGVFHYSDRSVENAETYFVASVETFDIDISGHTEDEKLTMAQHRWWTYEELVSTTETIAPPGLAALWLAAETAPPDVPIDLGREELAIRDLG</sequence>
<reference evidence="7" key="1">
    <citation type="submission" date="2024-05" db="EMBL/GenBank/DDBJ databases">
        <authorList>
            <person name="Cai S.Y."/>
            <person name="Jin L.M."/>
            <person name="Li H.R."/>
        </authorList>
    </citation>
    <scope>NUCLEOTIDE SEQUENCE</scope>
    <source>
        <strain evidence="7">A5-74</strain>
    </source>
</reference>
<comment type="similarity">
    <text evidence="2 5">Belongs to the Nudix hydrolase family.</text>
</comment>
<dbReference type="PRINTS" id="PR00502">
    <property type="entry name" value="NUDIXFAMILY"/>
</dbReference>
<evidence type="ECO:0000256" key="5">
    <source>
        <dbReference type="RuleBase" id="RU003476"/>
    </source>
</evidence>
<feature type="domain" description="Nudix hydrolase" evidence="6">
    <location>
        <begin position="2"/>
        <end position="146"/>
    </location>
</feature>
<dbReference type="Pfam" id="PF00293">
    <property type="entry name" value="NUDIX"/>
    <property type="match status" value="1"/>
</dbReference>
<dbReference type="AlphaFoldDB" id="A0AAU8DX80"/>
<dbReference type="InterPro" id="IPR000086">
    <property type="entry name" value="NUDIX_hydrolase_dom"/>
</dbReference>
<evidence type="ECO:0000259" key="6">
    <source>
        <dbReference type="PROSITE" id="PS51462"/>
    </source>
</evidence>
<evidence type="ECO:0000256" key="3">
    <source>
        <dbReference type="ARBA" id="ARBA00022801"/>
    </source>
</evidence>
<evidence type="ECO:0000256" key="4">
    <source>
        <dbReference type="ARBA" id="ARBA00022842"/>
    </source>
</evidence>
<keyword evidence="3 5" id="KW-0378">Hydrolase</keyword>